<comment type="similarity">
    <text evidence="5">Belongs to the TatC family.</text>
</comment>
<comment type="subcellular location">
    <subcellularLocation>
        <location evidence="5">Cell membrane</location>
        <topology evidence="5">Multi-pass membrane protein</topology>
    </subcellularLocation>
    <subcellularLocation>
        <location evidence="1">Membrane</location>
        <topology evidence="1">Multi-pass membrane protein</topology>
    </subcellularLocation>
</comment>
<evidence type="ECO:0000313" key="6">
    <source>
        <dbReference type="EMBL" id="EFB90841.1"/>
    </source>
</evidence>
<protein>
    <recommendedName>
        <fullName evidence="5">Sec-independent protein translocase protein TatC</fullName>
    </recommendedName>
</protein>
<feature type="transmembrane region" description="Helical" evidence="5">
    <location>
        <begin position="76"/>
        <end position="98"/>
    </location>
</feature>
<feature type="transmembrane region" description="Helical" evidence="5">
    <location>
        <begin position="216"/>
        <end position="237"/>
    </location>
</feature>
<keyword evidence="2 5" id="KW-0812">Transmembrane</keyword>
<keyword evidence="5" id="KW-0653">Protein transport</keyword>
<keyword evidence="4 5" id="KW-0472">Membrane</keyword>
<dbReference type="InterPro" id="IPR002033">
    <property type="entry name" value="TatC"/>
</dbReference>
<dbReference type="Pfam" id="PF00902">
    <property type="entry name" value="TatC"/>
    <property type="match status" value="1"/>
</dbReference>
<evidence type="ECO:0000256" key="2">
    <source>
        <dbReference type="ARBA" id="ARBA00022692"/>
    </source>
</evidence>
<name>A0ABM9ZVC8_9BACT</name>
<dbReference type="Proteomes" id="UP000006462">
    <property type="component" value="Unassembled WGS sequence"/>
</dbReference>
<organism evidence="6 7">
    <name type="scientific">Pyramidobacter piscolens W5455</name>
    <dbReference type="NCBI Taxonomy" id="352165"/>
    <lineage>
        <taxon>Bacteria</taxon>
        <taxon>Thermotogati</taxon>
        <taxon>Synergistota</taxon>
        <taxon>Synergistia</taxon>
        <taxon>Synergistales</taxon>
        <taxon>Dethiosulfovibrionaceae</taxon>
        <taxon>Pyramidobacter</taxon>
    </lineage>
</organism>
<sequence length="249" mass="28176">MEELKKSDVIKHLSALRRLILVSLLLVIVGTVSIYAFAYDFAQNVSLAPLKALNITPVVIGVAEGFMVKLKLSFSLGFFVSLPALIFLLLLFIFPALYRREKLPAIILCVAGTGLFITGVFLSYRYIVGLALRFFLLEQAPGFQVVLSYERYFSFLLNFLWPFGILMELPLVVFILTSLGLLRPAWLRKVRKYVFVISFIAGALLTPPDVVSQVMLAIPIIVFYEISIWISVFTCWLKKPRKKELSAEE</sequence>
<dbReference type="HAMAP" id="MF_00902">
    <property type="entry name" value="TatC"/>
    <property type="match status" value="1"/>
</dbReference>
<feature type="transmembrane region" description="Helical" evidence="5">
    <location>
        <begin position="159"/>
        <end position="181"/>
    </location>
</feature>
<gene>
    <name evidence="5 6" type="primary">tatC</name>
    <name evidence="6" type="ORF">HMPREF7215_1158</name>
</gene>
<evidence type="ECO:0000256" key="1">
    <source>
        <dbReference type="ARBA" id="ARBA00004141"/>
    </source>
</evidence>
<keyword evidence="5" id="KW-1003">Cell membrane</keyword>
<dbReference type="NCBIfam" id="TIGR00945">
    <property type="entry name" value="tatC"/>
    <property type="match status" value="1"/>
</dbReference>
<accession>A0ABM9ZVC8</accession>
<feature type="transmembrane region" description="Helical" evidence="5">
    <location>
        <begin position="105"/>
        <end position="127"/>
    </location>
</feature>
<dbReference type="RefSeq" id="WP_009164726.1">
    <property type="nucleotide sequence ID" value="NZ_ADFP01000061.1"/>
</dbReference>
<feature type="transmembrane region" description="Helical" evidence="5">
    <location>
        <begin position="20"/>
        <end position="39"/>
    </location>
</feature>
<dbReference type="GeneID" id="90985362"/>
<reference evidence="6 7" key="1">
    <citation type="submission" date="2009-12" db="EMBL/GenBank/DDBJ databases">
        <authorList>
            <person name="Shrivastava S."/>
            <person name="Madupu R."/>
            <person name="Durkin A.S."/>
            <person name="Torralba M."/>
            <person name="Methe B."/>
            <person name="Sutton G.G."/>
            <person name="Strausberg R.L."/>
            <person name="Nelson K.E."/>
        </authorList>
    </citation>
    <scope>NUCLEOTIDE SEQUENCE [LARGE SCALE GENOMIC DNA]</scope>
    <source>
        <strain evidence="6 7">W5455</strain>
    </source>
</reference>
<comment type="function">
    <text evidence="5">Part of the twin-arginine translocation (Tat) system that transports large folded proteins containing a characteristic twin-arginine motif in their signal peptide across membranes.</text>
</comment>
<evidence type="ECO:0000256" key="5">
    <source>
        <dbReference type="HAMAP-Rule" id="MF_00902"/>
    </source>
</evidence>
<keyword evidence="7" id="KW-1185">Reference proteome</keyword>
<comment type="caution">
    <text evidence="6">The sequence shown here is derived from an EMBL/GenBank/DDBJ whole genome shotgun (WGS) entry which is preliminary data.</text>
</comment>
<feature type="transmembrane region" description="Helical" evidence="5">
    <location>
        <begin position="193"/>
        <end position="210"/>
    </location>
</feature>
<dbReference type="PANTHER" id="PTHR30371">
    <property type="entry name" value="SEC-INDEPENDENT PROTEIN TRANSLOCASE PROTEIN TATC"/>
    <property type="match status" value="1"/>
</dbReference>
<keyword evidence="5" id="KW-0813">Transport</keyword>
<proteinExistence type="inferred from homology"/>
<keyword evidence="3 5" id="KW-1133">Transmembrane helix</keyword>
<dbReference type="PRINTS" id="PR01840">
    <property type="entry name" value="TATCFAMILY"/>
</dbReference>
<evidence type="ECO:0000256" key="4">
    <source>
        <dbReference type="ARBA" id="ARBA00023136"/>
    </source>
</evidence>
<comment type="subunit">
    <text evidence="5">Forms a complex with TatA.</text>
</comment>
<keyword evidence="5" id="KW-0811">Translocation</keyword>
<evidence type="ECO:0000313" key="7">
    <source>
        <dbReference type="Proteomes" id="UP000006462"/>
    </source>
</evidence>
<dbReference type="PANTHER" id="PTHR30371:SF0">
    <property type="entry name" value="SEC-INDEPENDENT PROTEIN TRANSLOCASE PROTEIN TATC, CHLOROPLASTIC-RELATED"/>
    <property type="match status" value="1"/>
</dbReference>
<evidence type="ECO:0000256" key="3">
    <source>
        <dbReference type="ARBA" id="ARBA00022989"/>
    </source>
</evidence>
<dbReference type="EMBL" id="ADFP01000061">
    <property type="protein sequence ID" value="EFB90841.1"/>
    <property type="molecule type" value="Genomic_DNA"/>
</dbReference>